<evidence type="ECO:0000259" key="3">
    <source>
        <dbReference type="Pfam" id="PF01510"/>
    </source>
</evidence>
<dbReference type="Proteomes" id="UP000292118">
    <property type="component" value="Chromosome"/>
</dbReference>
<dbReference type="InterPro" id="IPR036366">
    <property type="entry name" value="PGBDSf"/>
</dbReference>
<feature type="domain" description="N-acetylmuramoyl-L-alanine amidase" evidence="3">
    <location>
        <begin position="21"/>
        <end position="157"/>
    </location>
</feature>
<accession>A0A4P6F3T4</accession>
<dbReference type="AlphaFoldDB" id="A0A4P6F3T4"/>
<protein>
    <submittedName>
        <fullName evidence="4">Peptidoglycan-binding domain-containing protein</fullName>
    </submittedName>
</protein>
<reference evidence="4 5" key="1">
    <citation type="submission" date="2019-01" db="EMBL/GenBank/DDBJ databases">
        <title>Genome sequencing of strain FW10M-9.</title>
        <authorList>
            <person name="Heo J."/>
            <person name="Kim S.-J."/>
            <person name="Kim J.-S."/>
            <person name="Hong S.-B."/>
            <person name="Kwon S.-W."/>
        </authorList>
    </citation>
    <scope>NUCLEOTIDE SEQUENCE [LARGE SCALE GENOMIC DNA]</scope>
    <source>
        <strain evidence="4 5">FW10M-9</strain>
    </source>
</reference>
<evidence type="ECO:0000259" key="2">
    <source>
        <dbReference type="Pfam" id="PF01471"/>
    </source>
</evidence>
<keyword evidence="5" id="KW-1185">Reference proteome</keyword>
<name>A0A4P6F3T4_9MICO</name>
<dbReference type="KEGG" id="xya:ET471_07975"/>
<feature type="compositionally biased region" description="Low complexity" evidence="1">
    <location>
        <begin position="296"/>
        <end position="310"/>
    </location>
</feature>
<sequence length="334" mass="36143">MVTTTIRIKNRGKVVLSSFDIIGIHTMEAPELPQTAENVARYFDSQQADAHWCTDCDSRVRVIEDQYVAWTMPGVNSRSRNIEIAGYARQTPEDWADAYSLAALEVTALCAAEWVIEGGIPIRHLTDEQIRAGQKGFAGHVDVNRVYKKSTHWDPGPAFPWDYFLGRVAAHVAQLRGSTQPGTVPVAQAPTPSWDNRGYSQEWIAAQQAKLIRLGYDLGADGADGKRGPKTIAATTAFQASHGLTVDGIPGPDTAKALDAALDVPAPLCRRSRATRTGRCASTRTASAARRRSPAGRRSWPPRSTVSSTVRTRRSSRPTSASSTGSSPQCTSGT</sequence>
<dbReference type="InterPro" id="IPR036365">
    <property type="entry name" value="PGBD-like_sf"/>
</dbReference>
<proteinExistence type="predicted"/>
<dbReference type="Pfam" id="PF01510">
    <property type="entry name" value="Amidase_2"/>
    <property type="match status" value="1"/>
</dbReference>
<organism evidence="4 5">
    <name type="scientific">Xylanimonas protaetiae</name>
    <dbReference type="NCBI Taxonomy" id="2509457"/>
    <lineage>
        <taxon>Bacteria</taxon>
        <taxon>Bacillati</taxon>
        <taxon>Actinomycetota</taxon>
        <taxon>Actinomycetes</taxon>
        <taxon>Micrococcales</taxon>
        <taxon>Promicromonosporaceae</taxon>
        <taxon>Xylanimonas</taxon>
    </lineage>
</organism>
<feature type="domain" description="Peptidoglycan binding-like" evidence="2">
    <location>
        <begin position="207"/>
        <end position="258"/>
    </location>
</feature>
<dbReference type="RefSeq" id="WP_129187489.1">
    <property type="nucleotide sequence ID" value="NZ_CP035493.1"/>
</dbReference>
<evidence type="ECO:0000313" key="4">
    <source>
        <dbReference type="EMBL" id="QAY69976.1"/>
    </source>
</evidence>
<dbReference type="Gene3D" id="3.40.80.10">
    <property type="entry name" value="Peptidoglycan recognition protein-like"/>
    <property type="match status" value="1"/>
</dbReference>
<dbReference type="InterPro" id="IPR036505">
    <property type="entry name" value="Amidase/PGRP_sf"/>
</dbReference>
<dbReference type="GO" id="GO:0009253">
    <property type="term" value="P:peptidoglycan catabolic process"/>
    <property type="evidence" value="ECO:0007669"/>
    <property type="project" value="InterPro"/>
</dbReference>
<dbReference type="InterPro" id="IPR002502">
    <property type="entry name" value="Amidase_domain"/>
</dbReference>
<dbReference type="SUPFAM" id="SSF55846">
    <property type="entry name" value="N-acetylmuramoyl-L-alanine amidase-like"/>
    <property type="match status" value="1"/>
</dbReference>
<dbReference type="SUPFAM" id="SSF47090">
    <property type="entry name" value="PGBD-like"/>
    <property type="match status" value="1"/>
</dbReference>
<dbReference type="GO" id="GO:0008745">
    <property type="term" value="F:N-acetylmuramoyl-L-alanine amidase activity"/>
    <property type="evidence" value="ECO:0007669"/>
    <property type="project" value="InterPro"/>
</dbReference>
<gene>
    <name evidence="4" type="ORF">ET471_07975</name>
</gene>
<evidence type="ECO:0000256" key="1">
    <source>
        <dbReference type="SAM" id="MobiDB-lite"/>
    </source>
</evidence>
<evidence type="ECO:0000313" key="5">
    <source>
        <dbReference type="Proteomes" id="UP000292118"/>
    </source>
</evidence>
<dbReference type="Gene3D" id="1.10.101.10">
    <property type="entry name" value="PGBD-like superfamily/PGBD"/>
    <property type="match status" value="1"/>
</dbReference>
<feature type="region of interest" description="Disordered" evidence="1">
    <location>
        <begin position="274"/>
        <end position="334"/>
    </location>
</feature>
<feature type="compositionally biased region" description="Low complexity" evidence="1">
    <location>
        <begin position="317"/>
        <end position="334"/>
    </location>
</feature>
<dbReference type="InterPro" id="IPR002477">
    <property type="entry name" value="Peptidoglycan-bd-like"/>
</dbReference>
<dbReference type="Pfam" id="PF01471">
    <property type="entry name" value="PG_binding_1"/>
    <property type="match status" value="1"/>
</dbReference>
<dbReference type="OrthoDB" id="9758772at2"/>
<dbReference type="EMBL" id="CP035493">
    <property type="protein sequence ID" value="QAY69976.1"/>
    <property type="molecule type" value="Genomic_DNA"/>
</dbReference>
<feature type="compositionally biased region" description="Low complexity" evidence="1">
    <location>
        <begin position="277"/>
        <end position="288"/>
    </location>
</feature>